<dbReference type="RefSeq" id="WP_213498206.1">
    <property type="nucleotide sequence ID" value="NZ_CP074694.1"/>
</dbReference>
<dbReference type="InterPro" id="IPR002645">
    <property type="entry name" value="STAS_dom"/>
</dbReference>
<evidence type="ECO:0000313" key="3">
    <source>
        <dbReference type="Proteomes" id="UP000676194"/>
    </source>
</evidence>
<feature type="domain" description="STAS" evidence="1">
    <location>
        <begin position="16"/>
        <end position="129"/>
    </location>
</feature>
<dbReference type="PANTHER" id="PTHR33495:SF9">
    <property type="entry name" value="ANTI-SIGMA-B FACTOR ANTAGONIST"/>
    <property type="match status" value="1"/>
</dbReference>
<reference evidence="2" key="1">
    <citation type="submission" date="2021-05" db="EMBL/GenBank/DDBJ databases">
        <title>Complete genome sequence of the cellulolytic planctomycete Telmatocola sphagniphila SP2T and characterization of the first cellulase from planctomycetes.</title>
        <authorList>
            <person name="Rakitin A.L."/>
            <person name="Beletsky A.V."/>
            <person name="Naumoff D.G."/>
            <person name="Kulichevskaya I.S."/>
            <person name="Mardanov A.V."/>
            <person name="Ravin N.V."/>
            <person name="Dedysh S.N."/>
        </authorList>
    </citation>
    <scope>NUCLEOTIDE SEQUENCE</scope>
    <source>
        <strain evidence="2">SP2T</strain>
    </source>
</reference>
<dbReference type="PROSITE" id="PS50801">
    <property type="entry name" value="STAS"/>
    <property type="match status" value="1"/>
</dbReference>
<dbReference type="EMBL" id="CP074694">
    <property type="protein sequence ID" value="QVL33316.1"/>
    <property type="molecule type" value="Genomic_DNA"/>
</dbReference>
<dbReference type="AlphaFoldDB" id="A0A8E6B7S1"/>
<dbReference type="GO" id="GO:0043856">
    <property type="term" value="F:anti-sigma factor antagonist activity"/>
    <property type="evidence" value="ECO:0007669"/>
    <property type="project" value="TreeGrafter"/>
</dbReference>
<dbReference type="PANTHER" id="PTHR33495">
    <property type="entry name" value="ANTI-SIGMA FACTOR ANTAGONIST TM_1081-RELATED-RELATED"/>
    <property type="match status" value="1"/>
</dbReference>
<accession>A0A8E6B7S1</accession>
<dbReference type="Gene3D" id="3.30.750.24">
    <property type="entry name" value="STAS domain"/>
    <property type="match status" value="1"/>
</dbReference>
<dbReference type="Pfam" id="PF01740">
    <property type="entry name" value="STAS"/>
    <property type="match status" value="1"/>
</dbReference>
<sequence length="132" mass="14506">MSTTGNSAERYASSEDTFQIKRYGDIAIIIPSSSIESLPSNLIEPAAQMVLAPLKENPPTHLIVDLSNVSYFGSEFITFLLRCHLLVKKRDSELVLAGLGDRIRELLHQTALDTLWAIYDDRATAIAALSGD</sequence>
<keyword evidence="3" id="KW-1185">Reference proteome</keyword>
<organism evidence="2 3">
    <name type="scientific">Telmatocola sphagniphila</name>
    <dbReference type="NCBI Taxonomy" id="1123043"/>
    <lineage>
        <taxon>Bacteria</taxon>
        <taxon>Pseudomonadati</taxon>
        <taxon>Planctomycetota</taxon>
        <taxon>Planctomycetia</taxon>
        <taxon>Gemmatales</taxon>
        <taxon>Gemmataceae</taxon>
    </lineage>
</organism>
<dbReference type="SUPFAM" id="SSF52091">
    <property type="entry name" value="SpoIIaa-like"/>
    <property type="match status" value="1"/>
</dbReference>
<protein>
    <submittedName>
        <fullName evidence="2">STAS domain-containing protein</fullName>
    </submittedName>
</protein>
<dbReference type="InterPro" id="IPR036513">
    <property type="entry name" value="STAS_dom_sf"/>
</dbReference>
<dbReference type="Proteomes" id="UP000676194">
    <property type="component" value="Chromosome"/>
</dbReference>
<evidence type="ECO:0000313" key="2">
    <source>
        <dbReference type="EMBL" id="QVL33316.1"/>
    </source>
</evidence>
<proteinExistence type="predicted"/>
<gene>
    <name evidence="2" type="ORF">KIH39_05220</name>
</gene>
<dbReference type="CDD" id="cd07043">
    <property type="entry name" value="STAS_anti-anti-sigma_factors"/>
    <property type="match status" value="1"/>
</dbReference>
<evidence type="ECO:0000259" key="1">
    <source>
        <dbReference type="PROSITE" id="PS50801"/>
    </source>
</evidence>
<dbReference type="KEGG" id="tsph:KIH39_05220"/>
<name>A0A8E6B7S1_9BACT</name>